<dbReference type="InParanoid" id="T0RE85"/>
<feature type="compositionally biased region" description="Basic and acidic residues" evidence="1">
    <location>
        <begin position="347"/>
        <end position="358"/>
    </location>
</feature>
<dbReference type="GeneID" id="19952380"/>
<protein>
    <recommendedName>
        <fullName evidence="2">CLASP N-terminal domain-containing protein</fullName>
    </recommendedName>
</protein>
<evidence type="ECO:0000313" key="3">
    <source>
        <dbReference type="EMBL" id="EQC30598.1"/>
    </source>
</evidence>
<dbReference type="GO" id="GO:0000226">
    <property type="term" value="P:microtubule cytoskeleton organization"/>
    <property type="evidence" value="ECO:0007669"/>
    <property type="project" value="TreeGrafter"/>
</dbReference>
<dbReference type="GO" id="GO:0000278">
    <property type="term" value="P:mitotic cell cycle"/>
    <property type="evidence" value="ECO:0007669"/>
    <property type="project" value="UniProtKB-ARBA"/>
</dbReference>
<organism evidence="3 4">
    <name type="scientific">Saprolegnia diclina (strain VS20)</name>
    <dbReference type="NCBI Taxonomy" id="1156394"/>
    <lineage>
        <taxon>Eukaryota</taxon>
        <taxon>Sar</taxon>
        <taxon>Stramenopiles</taxon>
        <taxon>Oomycota</taxon>
        <taxon>Saprolegniomycetes</taxon>
        <taxon>Saprolegniales</taxon>
        <taxon>Saprolegniaceae</taxon>
        <taxon>Saprolegnia</taxon>
    </lineage>
</organism>
<feature type="compositionally biased region" description="Basic and acidic residues" evidence="1">
    <location>
        <begin position="330"/>
        <end position="339"/>
    </location>
</feature>
<sequence>MERLAAQSERCLRLLREDAEWQDKTQQLLDLQEVFEAMRATGRLKPIDPVLALLKPLVPHLTAMLGDIRSSVVKTTCSVLSAIATACGPDLAPFVDEILLGVLNTAYVKVRVMSSAGEACLETISRQSRYSLLQLQAHFAQTKHADVRHLCIAQFPIIMSSWLKPELDAQYPILKSMLAKALQDQDDKVRRKAREAFCMLSEIWDEHMDEFVLLPQRTTRESIIKEFPLSRLATELRRKHGEPVPKRTPLKQRMATTPDPSIASEESSDSVPPSPSTKNTTRPRAALKPMARSVSVPSARRYIAASGSMSSQSSSSDVAPVDLDDELARRDEAESRDVASEPQDDVVDNHAPHDDAHPTARPVSVPKRLLDNFVWICTAVSILFAIYGLTGALWSVVLLGSPSSDISLELQDVEDAVLTTLFEFRAHEAEMDAWVHDVADTMDAYRREASAEISRLHDANAVWNRSMRNDMAAFTAEFVAKIKFDPTPESSAP</sequence>
<keyword evidence="4" id="KW-1185">Reference proteome</keyword>
<dbReference type="STRING" id="1156394.T0RE85"/>
<dbReference type="AlphaFoldDB" id="T0RE85"/>
<dbReference type="SUPFAM" id="SSF48371">
    <property type="entry name" value="ARM repeat"/>
    <property type="match status" value="1"/>
</dbReference>
<dbReference type="PANTHER" id="PTHR21567:SF9">
    <property type="entry name" value="CLIP-ASSOCIATING PROTEIN"/>
    <property type="match status" value="1"/>
</dbReference>
<dbReference type="VEuPathDB" id="FungiDB:SDRG_11653"/>
<evidence type="ECO:0000256" key="1">
    <source>
        <dbReference type="SAM" id="MobiDB-lite"/>
    </source>
</evidence>
<dbReference type="GO" id="GO:0005881">
    <property type="term" value="C:cytoplasmic microtubule"/>
    <property type="evidence" value="ECO:0007669"/>
    <property type="project" value="TreeGrafter"/>
</dbReference>
<reference evidence="3 4" key="1">
    <citation type="submission" date="2012-04" db="EMBL/GenBank/DDBJ databases">
        <title>The Genome Sequence of Saprolegnia declina VS20.</title>
        <authorList>
            <consortium name="The Broad Institute Genome Sequencing Platform"/>
            <person name="Russ C."/>
            <person name="Nusbaum C."/>
            <person name="Tyler B."/>
            <person name="van West P."/>
            <person name="Dieguez-Uribeondo J."/>
            <person name="de Bruijn I."/>
            <person name="Tripathy S."/>
            <person name="Jiang R."/>
            <person name="Young S.K."/>
            <person name="Zeng Q."/>
            <person name="Gargeya S."/>
            <person name="Fitzgerald M."/>
            <person name="Haas B."/>
            <person name="Abouelleil A."/>
            <person name="Alvarado L."/>
            <person name="Arachchi H.M."/>
            <person name="Berlin A."/>
            <person name="Chapman S.B."/>
            <person name="Goldberg J."/>
            <person name="Griggs A."/>
            <person name="Gujja S."/>
            <person name="Hansen M."/>
            <person name="Howarth C."/>
            <person name="Imamovic A."/>
            <person name="Larimer J."/>
            <person name="McCowen C."/>
            <person name="Montmayeur A."/>
            <person name="Murphy C."/>
            <person name="Neiman D."/>
            <person name="Pearson M."/>
            <person name="Priest M."/>
            <person name="Roberts A."/>
            <person name="Saif S."/>
            <person name="Shea T."/>
            <person name="Sisk P."/>
            <person name="Sykes S."/>
            <person name="Wortman J."/>
            <person name="Nusbaum C."/>
            <person name="Birren B."/>
        </authorList>
    </citation>
    <scope>NUCLEOTIDE SEQUENCE [LARGE SCALE GENOMIC DNA]</scope>
    <source>
        <strain evidence="3 4">VS20</strain>
    </source>
</reference>
<feature type="region of interest" description="Disordered" evidence="1">
    <location>
        <begin position="235"/>
        <end position="293"/>
    </location>
</feature>
<dbReference type="GO" id="GO:0008017">
    <property type="term" value="F:microtubule binding"/>
    <property type="evidence" value="ECO:0007669"/>
    <property type="project" value="TreeGrafter"/>
</dbReference>
<dbReference type="RefSeq" id="XP_008615924.1">
    <property type="nucleotide sequence ID" value="XM_008617702.1"/>
</dbReference>
<proteinExistence type="predicted"/>
<dbReference type="EMBL" id="JH767174">
    <property type="protein sequence ID" value="EQC30598.1"/>
    <property type="molecule type" value="Genomic_DNA"/>
</dbReference>
<dbReference type="InterPro" id="IPR016024">
    <property type="entry name" value="ARM-type_fold"/>
</dbReference>
<dbReference type="Pfam" id="PF12348">
    <property type="entry name" value="CLASP_N"/>
    <property type="match status" value="1"/>
</dbReference>
<dbReference type="PANTHER" id="PTHR21567">
    <property type="entry name" value="CLASP"/>
    <property type="match status" value="1"/>
</dbReference>
<accession>T0RE85</accession>
<evidence type="ECO:0000313" key="4">
    <source>
        <dbReference type="Proteomes" id="UP000030762"/>
    </source>
</evidence>
<dbReference type="Gene3D" id="1.25.10.10">
    <property type="entry name" value="Leucine-rich Repeat Variant"/>
    <property type="match status" value="1"/>
</dbReference>
<dbReference type="eggNOG" id="ENOG502S3C4">
    <property type="taxonomic scope" value="Eukaryota"/>
</dbReference>
<dbReference type="OrthoDB" id="71285at2759"/>
<gene>
    <name evidence="3" type="ORF">SDRG_11653</name>
</gene>
<feature type="region of interest" description="Disordered" evidence="1">
    <location>
        <begin position="330"/>
        <end position="362"/>
    </location>
</feature>
<evidence type="ECO:0000259" key="2">
    <source>
        <dbReference type="Pfam" id="PF12348"/>
    </source>
</evidence>
<dbReference type="OMA" id="FEFRAHE"/>
<dbReference type="GO" id="GO:0005819">
    <property type="term" value="C:spindle"/>
    <property type="evidence" value="ECO:0007669"/>
    <property type="project" value="UniProtKB-ARBA"/>
</dbReference>
<feature type="domain" description="CLASP N-terminal" evidence="2">
    <location>
        <begin position="16"/>
        <end position="212"/>
    </location>
</feature>
<name>T0RE85_SAPDV</name>
<dbReference type="InterPro" id="IPR024395">
    <property type="entry name" value="CLASP_N_dom"/>
</dbReference>
<dbReference type="InterPro" id="IPR011989">
    <property type="entry name" value="ARM-like"/>
</dbReference>
<dbReference type="Proteomes" id="UP000030762">
    <property type="component" value="Unassembled WGS sequence"/>
</dbReference>